<evidence type="ECO:0000313" key="2">
    <source>
        <dbReference type="Proteomes" id="UP000054771"/>
    </source>
</evidence>
<proteinExistence type="predicted"/>
<dbReference type="EMBL" id="CDMC01000016">
    <property type="protein sequence ID" value="CEL09933.1"/>
    <property type="molecule type" value="Genomic_DNA"/>
</dbReference>
<sequence length="117" mass="12970">MSLSRFCLRITFENSPISILAFLLKFKLKQALRRSCGVTVFPSLLTVGSCAAGTEEICDESLDQPLSSDPEEVGLKSRSSNFHDATRRLWMGRCTSPPTAHVCRCLELEKMGECLQA</sequence>
<organism evidence="1 2">
    <name type="scientific">Aspergillus calidoustus</name>
    <dbReference type="NCBI Taxonomy" id="454130"/>
    <lineage>
        <taxon>Eukaryota</taxon>
        <taxon>Fungi</taxon>
        <taxon>Dikarya</taxon>
        <taxon>Ascomycota</taxon>
        <taxon>Pezizomycotina</taxon>
        <taxon>Eurotiomycetes</taxon>
        <taxon>Eurotiomycetidae</taxon>
        <taxon>Eurotiales</taxon>
        <taxon>Aspergillaceae</taxon>
        <taxon>Aspergillus</taxon>
        <taxon>Aspergillus subgen. Nidulantes</taxon>
    </lineage>
</organism>
<protein>
    <submittedName>
        <fullName evidence="1">Uncharacterized protein</fullName>
    </submittedName>
</protein>
<evidence type="ECO:0000313" key="1">
    <source>
        <dbReference type="EMBL" id="CEL09933.1"/>
    </source>
</evidence>
<reference evidence="2" key="1">
    <citation type="journal article" date="2016" name="Genome Announc.">
        <title>Draft genome sequences of fungus Aspergillus calidoustus.</title>
        <authorList>
            <person name="Horn F."/>
            <person name="Linde J."/>
            <person name="Mattern D.J."/>
            <person name="Walther G."/>
            <person name="Guthke R."/>
            <person name="Scherlach K."/>
            <person name="Martin K."/>
            <person name="Brakhage A.A."/>
            <person name="Petzke L."/>
            <person name="Valiante V."/>
        </authorList>
    </citation>
    <scope>NUCLEOTIDE SEQUENCE [LARGE SCALE GENOMIC DNA]</scope>
    <source>
        <strain evidence="2">SF006504</strain>
    </source>
</reference>
<name>A0A0U5GFR2_ASPCI</name>
<accession>A0A0U5GFR2</accession>
<dbReference type="AlphaFoldDB" id="A0A0U5GFR2"/>
<gene>
    <name evidence="1" type="ORF">ASPCAL13061</name>
</gene>
<keyword evidence="2" id="KW-1185">Reference proteome</keyword>
<dbReference type="Proteomes" id="UP000054771">
    <property type="component" value="Unassembled WGS sequence"/>
</dbReference>